<sequence>PPPPPAPPSTSFLQEQSKQQQEARRILPAQPVKQVQQPRPAQPPKPQSSIFFTPQYRNQQMPFYAPRMDGPFTPPGLAFGTPNFRQNGPRDMDMRHGDMGYGRWEQPNLGRPPFEPNPFLNLNPFAPPQNFGGPQFGAHVLNPRPCAFCGDLHPSERCLQFDTYEKRRAVINRMNLCHNCLGPRLPSCNAPSHKISCPICHKHNTHVALCKMLIK</sequence>
<feature type="compositionally biased region" description="Polar residues" evidence="1">
    <location>
        <begin position="9"/>
        <end position="20"/>
    </location>
</feature>
<accession>A0AAN5CH77</accession>
<name>A0AAN5CH77_9BILA</name>
<dbReference type="Proteomes" id="UP001328107">
    <property type="component" value="Unassembled WGS sequence"/>
</dbReference>
<dbReference type="AlphaFoldDB" id="A0AAN5CH77"/>
<proteinExistence type="predicted"/>
<keyword evidence="3" id="KW-1185">Reference proteome</keyword>
<dbReference type="EMBL" id="BTRK01000003">
    <property type="protein sequence ID" value="GMR42876.1"/>
    <property type="molecule type" value="Genomic_DNA"/>
</dbReference>
<comment type="caution">
    <text evidence="2">The sequence shown here is derived from an EMBL/GenBank/DDBJ whole genome shotgun (WGS) entry which is preliminary data.</text>
</comment>
<protein>
    <submittedName>
        <fullName evidence="2">Uncharacterized protein</fullName>
    </submittedName>
</protein>
<feature type="region of interest" description="Disordered" evidence="1">
    <location>
        <begin position="1"/>
        <end position="51"/>
    </location>
</feature>
<evidence type="ECO:0000256" key="1">
    <source>
        <dbReference type="SAM" id="MobiDB-lite"/>
    </source>
</evidence>
<evidence type="ECO:0000313" key="3">
    <source>
        <dbReference type="Proteomes" id="UP001328107"/>
    </source>
</evidence>
<organism evidence="2 3">
    <name type="scientific">Pristionchus mayeri</name>
    <dbReference type="NCBI Taxonomy" id="1317129"/>
    <lineage>
        <taxon>Eukaryota</taxon>
        <taxon>Metazoa</taxon>
        <taxon>Ecdysozoa</taxon>
        <taxon>Nematoda</taxon>
        <taxon>Chromadorea</taxon>
        <taxon>Rhabditida</taxon>
        <taxon>Rhabditina</taxon>
        <taxon>Diplogasteromorpha</taxon>
        <taxon>Diplogasteroidea</taxon>
        <taxon>Neodiplogasteridae</taxon>
        <taxon>Pristionchus</taxon>
    </lineage>
</organism>
<feature type="compositionally biased region" description="Low complexity" evidence="1">
    <location>
        <begin position="28"/>
        <end position="39"/>
    </location>
</feature>
<gene>
    <name evidence="2" type="ORF">PMAYCL1PPCAC_13071</name>
</gene>
<evidence type="ECO:0000313" key="2">
    <source>
        <dbReference type="EMBL" id="GMR42876.1"/>
    </source>
</evidence>
<reference evidence="3" key="1">
    <citation type="submission" date="2022-10" db="EMBL/GenBank/DDBJ databases">
        <title>Genome assembly of Pristionchus species.</title>
        <authorList>
            <person name="Yoshida K."/>
            <person name="Sommer R.J."/>
        </authorList>
    </citation>
    <scope>NUCLEOTIDE SEQUENCE [LARGE SCALE GENOMIC DNA]</scope>
    <source>
        <strain evidence="3">RS5460</strain>
    </source>
</reference>
<feature type="non-terminal residue" evidence="2">
    <location>
        <position position="1"/>
    </location>
</feature>